<comment type="caution">
    <text evidence="1">The sequence shown here is derived from an EMBL/GenBank/DDBJ whole genome shotgun (WGS) entry which is preliminary data.</text>
</comment>
<organism evidence="1 2">
    <name type="scientific">Diphasiastrum complanatum</name>
    <name type="common">Issler's clubmoss</name>
    <name type="synonym">Lycopodium complanatum</name>
    <dbReference type="NCBI Taxonomy" id="34168"/>
    <lineage>
        <taxon>Eukaryota</taxon>
        <taxon>Viridiplantae</taxon>
        <taxon>Streptophyta</taxon>
        <taxon>Embryophyta</taxon>
        <taxon>Tracheophyta</taxon>
        <taxon>Lycopodiopsida</taxon>
        <taxon>Lycopodiales</taxon>
        <taxon>Lycopodiaceae</taxon>
        <taxon>Lycopodioideae</taxon>
        <taxon>Diphasiastrum</taxon>
    </lineage>
</organism>
<reference evidence="2" key="1">
    <citation type="journal article" date="2024" name="Proc. Natl. Acad. Sci. U.S.A.">
        <title>Extraordinary preservation of gene collinearity over three hundred million years revealed in homosporous lycophytes.</title>
        <authorList>
            <person name="Li C."/>
            <person name="Wickell D."/>
            <person name="Kuo L.Y."/>
            <person name="Chen X."/>
            <person name="Nie B."/>
            <person name="Liao X."/>
            <person name="Peng D."/>
            <person name="Ji J."/>
            <person name="Jenkins J."/>
            <person name="Williams M."/>
            <person name="Shu S."/>
            <person name="Plott C."/>
            <person name="Barry K."/>
            <person name="Rajasekar S."/>
            <person name="Grimwood J."/>
            <person name="Han X."/>
            <person name="Sun S."/>
            <person name="Hou Z."/>
            <person name="He W."/>
            <person name="Dai G."/>
            <person name="Sun C."/>
            <person name="Schmutz J."/>
            <person name="Leebens-Mack J.H."/>
            <person name="Li F.W."/>
            <person name="Wang L."/>
        </authorList>
    </citation>
    <scope>NUCLEOTIDE SEQUENCE [LARGE SCALE GENOMIC DNA]</scope>
    <source>
        <strain evidence="2">cv. PW_Plant_1</strain>
    </source>
</reference>
<accession>A0ACC2BIG6</accession>
<protein>
    <submittedName>
        <fullName evidence="1">Uncharacterized protein</fullName>
    </submittedName>
</protein>
<proteinExistence type="predicted"/>
<sequence>MMCYFSVHGKEKLPSEIRAQAVFKCVRVTGVDDGQDEFAYQCIVRIAGHIFKGVLYDQGIDNGKVGLTTTGFQLAGQSEGPSSTLIDTPVMYGASGTALFEDIGSSKHINNHW</sequence>
<dbReference type="Proteomes" id="UP001162992">
    <property type="component" value="Chromosome 15"/>
</dbReference>
<name>A0ACC2BIG6_DIPCM</name>
<evidence type="ECO:0000313" key="1">
    <source>
        <dbReference type="EMBL" id="KAJ7529555.1"/>
    </source>
</evidence>
<gene>
    <name evidence="1" type="ORF">O6H91_15G057100</name>
</gene>
<keyword evidence="2" id="KW-1185">Reference proteome</keyword>
<evidence type="ECO:0000313" key="2">
    <source>
        <dbReference type="Proteomes" id="UP001162992"/>
    </source>
</evidence>
<dbReference type="EMBL" id="CM055106">
    <property type="protein sequence ID" value="KAJ7529555.1"/>
    <property type="molecule type" value="Genomic_DNA"/>
</dbReference>